<dbReference type="EMBL" id="CP075371">
    <property type="protein sequence ID" value="QVT80847.1"/>
    <property type="molecule type" value="Genomic_DNA"/>
</dbReference>
<gene>
    <name evidence="1" type="ORF">ENKNEFLB_03248</name>
</gene>
<name>A0ABX8EJZ0_9ACTN</name>
<keyword evidence="2" id="KW-1185">Reference proteome</keyword>
<protein>
    <submittedName>
        <fullName evidence="1">Uncharacterized protein</fullName>
    </submittedName>
</protein>
<dbReference type="Proteomes" id="UP000679307">
    <property type="component" value="Chromosome"/>
</dbReference>
<reference evidence="1 2" key="1">
    <citation type="submission" date="2021-05" db="EMBL/GenBank/DDBJ databases">
        <title>Complete genome of Nocardioides aquaticus KCTC 9944T isolated from meromictic and hypersaline Ekho Lake, Antarctica.</title>
        <authorList>
            <person name="Hwang K."/>
            <person name="Kim K.M."/>
            <person name="Choe H."/>
        </authorList>
    </citation>
    <scope>NUCLEOTIDE SEQUENCE [LARGE SCALE GENOMIC DNA]</scope>
    <source>
        <strain evidence="1 2">KCTC 9944</strain>
    </source>
</reference>
<accession>A0ABX8EJZ0</accession>
<evidence type="ECO:0000313" key="1">
    <source>
        <dbReference type="EMBL" id="QVT80847.1"/>
    </source>
</evidence>
<organism evidence="1 2">
    <name type="scientific">Nocardioides aquaticus</name>
    <dbReference type="NCBI Taxonomy" id="160826"/>
    <lineage>
        <taxon>Bacteria</taxon>
        <taxon>Bacillati</taxon>
        <taxon>Actinomycetota</taxon>
        <taxon>Actinomycetes</taxon>
        <taxon>Propionibacteriales</taxon>
        <taxon>Nocardioidaceae</taxon>
        <taxon>Nocardioides</taxon>
    </lineage>
</organism>
<dbReference type="RefSeq" id="WP_214056324.1">
    <property type="nucleotide sequence ID" value="NZ_BAAAHS010000098.1"/>
</dbReference>
<sequence length="72" mass="7263">MTINLTTITAATDAVRIGVPTRVVATYPSAVITEPGARERAVAPTTAMSAGHVRLGADATGFAGTPAWSPPT</sequence>
<evidence type="ECO:0000313" key="2">
    <source>
        <dbReference type="Proteomes" id="UP000679307"/>
    </source>
</evidence>
<proteinExistence type="predicted"/>